<dbReference type="EMBL" id="PYDT01000007">
    <property type="protein sequence ID" value="THU55304.1"/>
    <property type="molecule type" value="Genomic_DNA"/>
</dbReference>
<gene>
    <name evidence="1" type="ORF">C4D60_Mb11t05170</name>
</gene>
<comment type="caution">
    <text evidence="1">The sequence shown here is derived from an EMBL/GenBank/DDBJ whole genome shotgun (WGS) entry which is preliminary data.</text>
</comment>
<evidence type="ECO:0000313" key="1">
    <source>
        <dbReference type="EMBL" id="THU55304.1"/>
    </source>
</evidence>
<reference evidence="1 2" key="1">
    <citation type="journal article" date="2019" name="Nat. Plants">
        <title>Genome sequencing of Musa balbisiana reveals subgenome evolution and function divergence in polyploid bananas.</title>
        <authorList>
            <person name="Yao X."/>
        </authorList>
    </citation>
    <scope>NUCLEOTIDE SEQUENCE [LARGE SCALE GENOMIC DNA]</scope>
    <source>
        <strain evidence="2">cv. DH-PKW</strain>
        <tissue evidence="1">Leaves</tissue>
    </source>
</reference>
<evidence type="ECO:0000313" key="2">
    <source>
        <dbReference type="Proteomes" id="UP000317650"/>
    </source>
</evidence>
<dbReference type="AlphaFoldDB" id="A0A4S8J3C3"/>
<name>A0A4S8J3C3_MUSBA</name>
<proteinExistence type="predicted"/>
<accession>A0A4S8J3C3</accession>
<sequence length="165" mass="19496">MCNLKYIFHLQSTCGNEEEQSRSSYEDAYQKPLILLSGRNRDQTSDSCHSFRRLQIIDVKKLFRLSKKNNCKIVTYLIYQQGHIRPGYMVCLTIQEPSFHLLEEPTFEKIDRSELLEPEYNEAGLLRLMVNPLASDHYMHDVILLEAEEEPLRSKEVFMLFDNEF</sequence>
<protein>
    <submittedName>
        <fullName evidence="1">Uncharacterized protein</fullName>
    </submittedName>
</protein>
<organism evidence="1 2">
    <name type="scientific">Musa balbisiana</name>
    <name type="common">Banana</name>
    <dbReference type="NCBI Taxonomy" id="52838"/>
    <lineage>
        <taxon>Eukaryota</taxon>
        <taxon>Viridiplantae</taxon>
        <taxon>Streptophyta</taxon>
        <taxon>Embryophyta</taxon>
        <taxon>Tracheophyta</taxon>
        <taxon>Spermatophyta</taxon>
        <taxon>Magnoliopsida</taxon>
        <taxon>Liliopsida</taxon>
        <taxon>Zingiberales</taxon>
        <taxon>Musaceae</taxon>
        <taxon>Musa</taxon>
    </lineage>
</organism>
<keyword evidence="2" id="KW-1185">Reference proteome</keyword>
<dbReference type="Proteomes" id="UP000317650">
    <property type="component" value="Chromosome 11"/>
</dbReference>